<evidence type="ECO:0000313" key="4">
    <source>
        <dbReference type="Proteomes" id="UP000050301"/>
    </source>
</evidence>
<accession>A0A0Q0VN58</accession>
<sequence>MENDGNIIIQRNMENNMEQVNKFLSVYKDHDIVIESSTSGKYLCKELLKLNYTIHLINPAKVPEISNNYKKTDREDSFQLADVYRKGGMKEIYIPSGEIENIRSLVRYRHSLGEELTLKKNKIHALLTSYGIIIKATDPFGRKGLREIESNYSNLNYSDRIVLRSLLSDISYIKDREREIETEISSISDNNNNIKLLMTIPGINFYTAAGILSEIGTINRFDNKLKFASYTGLIPSEYSSGTKTVKGHITKHGPSILRFFLVETVHSLIKFTKKFKSKYLSIVRRLGKKRSIIAIARILAETIYSMLKNNVKFVDQERKETINPNELYFRRLEELSMKKINNMRRIANNGNVQGDSANLIYRGGIKDC</sequence>
<dbReference type="GO" id="GO:0004803">
    <property type="term" value="F:transposase activity"/>
    <property type="evidence" value="ECO:0007669"/>
    <property type="project" value="InterPro"/>
</dbReference>
<dbReference type="GO" id="GO:0006313">
    <property type="term" value="P:DNA transposition"/>
    <property type="evidence" value="ECO:0007669"/>
    <property type="project" value="InterPro"/>
</dbReference>
<protein>
    <submittedName>
        <fullName evidence="3">Uncharacterized protein</fullName>
    </submittedName>
</protein>
<dbReference type="NCBIfam" id="NF033542">
    <property type="entry name" value="transpos_IS110"/>
    <property type="match status" value="1"/>
</dbReference>
<dbReference type="Proteomes" id="UP000050301">
    <property type="component" value="Unassembled WGS sequence"/>
</dbReference>
<feature type="domain" description="Transposase IS116/IS110/IS902 C-terminal" evidence="2">
    <location>
        <begin position="195"/>
        <end position="279"/>
    </location>
</feature>
<dbReference type="EMBL" id="LKBH01000209">
    <property type="protein sequence ID" value="KQB34857.1"/>
    <property type="molecule type" value="Genomic_DNA"/>
</dbReference>
<keyword evidence="4" id="KW-1185">Reference proteome</keyword>
<evidence type="ECO:0000259" key="1">
    <source>
        <dbReference type="Pfam" id="PF01548"/>
    </source>
</evidence>
<dbReference type="Pfam" id="PF01548">
    <property type="entry name" value="DEDD_Tnp_IS110"/>
    <property type="match status" value="1"/>
</dbReference>
<gene>
    <name evidence="3" type="ORF">AOG55_08905</name>
</gene>
<feature type="domain" description="Transposase IS110-like N-terminal" evidence="1">
    <location>
        <begin position="1"/>
        <end position="130"/>
    </location>
</feature>
<dbReference type="AlphaFoldDB" id="A0A0Q0VN58"/>
<dbReference type="InParanoid" id="A0A0Q0VN58"/>
<comment type="caution">
    <text evidence="3">The sequence shown here is derived from an EMBL/GenBank/DDBJ whole genome shotgun (WGS) entry which is preliminary data.</text>
</comment>
<reference evidence="3 4" key="1">
    <citation type="submission" date="2015-09" db="EMBL/GenBank/DDBJ databases">
        <title>Heavy metals and arsenic resistance mechanisms in polyextremophilic archaea of the family Ferroplasmaceae.</title>
        <authorList>
            <person name="Bulaev A.G."/>
            <person name="Kanygina A.V."/>
        </authorList>
    </citation>
    <scope>NUCLEOTIDE SEQUENCE [LARGE SCALE GENOMIC DNA]</scope>
    <source>
        <strain evidence="3 4">BH2</strain>
    </source>
</reference>
<organism evidence="3 4">
    <name type="scientific">Acidiplasma cupricumulans</name>
    <dbReference type="NCBI Taxonomy" id="312540"/>
    <lineage>
        <taxon>Archaea</taxon>
        <taxon>Methanobacteriati</taxon>
        <taxon>Thermoplasmatota</taxon>
        <taxon>Thermoplasmata</taxon>
        <taxon>Thermoplasmatales</taxon>
        <taxon>Ferroplasmaceae</taxon>
        <taxon>Acidiplasma</taxon>
    </lineage>
</organism>
<dbReference type="Pfam" id="PF02371">
    <property type="entry name" value="Transposase_20"/>
    <property type="match status" value="1"/>
</dbReference>
<dbReference type="PANTHER" id="PTHR33055:SF13">
    <property type="entry name" value="TRANSPOSASE"/>
    <property type="match status" value="1"/>
</dbReference>
<dbReference type="InterPro" id="IPR003346">
    <property type="entry name" value="Transposase_20"/>
</dbReference>
<dbReference type="GO" id="GO:0003677">
    <property type="term" value="F:DNA binding"/>
    <property type="evidence" value="ECO:0007669"/>
    <property type="project" value="InterPro"/>
</dbReference>
<name>A0A0Q0VN58_9ARCH</name>
<evidence type="ECO:0000259" key="2">
    <source>
        <dbReference type="Pfam" id="PF02371"/>
    </source>
</evidence>
<dbReference type="InterPro" id="IPR047650">
    <property type="entry name" value="Transpos_IS110"/>
</dbReference>
<evidence type="ECO:0000313" key="3">
    <source>
        <dbReference type="EMBL" id="KQB34857.1"/>
    </source>
</evidence>
<proteinExistence type="predicted"/>
<dbReference type="InterPro" id="IPR002525">
    <property type="entry name" value="Transp_IS110-like_N"/>
</dbReference>
<dbReference type="PANTHER" id="PTHR33055">
    <property type="entry name" value="TRANSPOSASE FOR INSERTION SEQUENCE ELEMENT IS1111A"/>
    <property type="match status" value="1"/>
</dbReference>